<dbReference type="InterPro" id="IPR020841">
    <property type="entry name" value="PKS_Beta-ketoAc_synthase_dom"/>
</dbReference>
<dbReference type="PANTHER" id="PTHR11712">
    <property type="entry name" value="POLYKETIDE SYNTHASE-RELATED"/>
    <property type="match status" value="1"/>
</dbReference>
<dbReference type="EMBL" id="VLNR01000062">
    <property type="protein sequence ID" value="TSE05350.1"/>
    <property type="molecule type" value="Genomic_DNA"/>
</dbReference>
<dbReference type="OrthoDB" id="9808669at2"/>
<evidence type="ECO:0000259" key="2">
    <source>
        <dbReference type="PROSITE" id="PS52004"/>
    </source>
</evidence>
<dbReference type="PROSITE" id="PS52004">
    <property type="entry name" value="KS3_2"/>
    <property type="match status" value="1"/>
</dbReference>
<accession>A0A554VED8</accession>
<protein>
    <submittedName>
        <fullName evidence="3">Beta-ketoacyl synthase</fullName>
    </submittedName>
</protein>
<dbReference type="SUPFAM" id="SSF53901">
    <property type="entry name" value="Thiolase-like"/>
    <property type="match status" value="2"/>
</dbReference>
<keyword evidence="1" id="KW-0808">Transferase</keyword>
<dbReference type="AlphaFoldDB" id="A0A554VED8"/>
<dbReference type="Gene3D" id="3.40.47.10">
    <property type="match status" value="2"/>
</dbReference>
<proteinExistence type="predicted"/>
<dbReference type="GO" id="GO:0006633">
    <property type="term" value="P:fatty acid biosynthetic process"/>
    <property type="evidence" value="ECO:0007669"/>
    <property type="project" value="TreeGrafter"/>
</dbReference>
<dbReference type="RefSeq" id="WP_143918087.1">
    <property type="nucleotide sequence ID" value="NZ_CANMIK010000069.1"/>
</dbReference>
<sequence>MRKVYLSHNSIISSLGFDSDTVVKKIKDEVSGISLINDKTLFHNPFYGSVINKTILKNKFEALKTEENYTVLEQMMLLSLSKVIEASNITIDESVGLIISTTKGNIDVLDKTSDFPKSYAYLSRLGTVLRNHFLFKTEPLVVSNACVSGILSISVAKRLIHENVYKHVFLVSGDLVSKFVLSGFNSFQALSNSICKPYSKDRTGINIGEAIASILITSDTNYLTEESVEVLGEATCNDANHISGPSRSGEGLYRCVSAAMKEATVTSKDIDYISAHGTATIFNDEMEAVAFNRLDFQNIPLNSLKGYFGHTLGSSGLVETIIGMHSLKQNTLFYSKGFTSLGVSKPLQIIEKTKQQQLDIFLKTASGFGGANTALLLKSVS</sequence>
<feature type="domain" description="Ketosynthase family 3 (KS3)" evidence="2">
    <location>
        <begin position="1"/>
        <end position="379"/>
    </location>
</feature>
<dbReference type="InterPro" id="IPR000794">
    <property type="entry name" value="Beta-ketoacyl_synthase"/>
</dbReference>
<dbReference type="Proteomes" id="UP000318833">
    <property type="component" value="Unassembled WGS sequence"/>
</dbReference>
<name>A0A554VED8_9FLAO</name>
<reference evidence="3 4" key="1">
    <citation type="submission" date="2019-07" db="EMBL/GenBank/DDBJ databases">
        <title>The draft genome sequence of Aquimarina algiphila M91.</title>
        <authorList>
            <person name="Meng X."/>
        </authorList>
    </citation>
    <scope>NUCLEOTIDE SEQUENCE [LARGE SCALE GENOMIC DNA]</scope>
    <source>
        <strain evidence="3 4">M91</strain>
    </source>
</reference>
<keyword evidence="4" id="KW-1185">Reference proteome</keyword>
<evidence type="ECO:0000313" key="3">
    <source>
        <dbReference type="EMBL" id="TSE05350.1"/>
    </source>
</evidence>
<evidence type="ECO:0000256" key="1">
    <source>
        <dbReference type="ARBA" id="ARBA00022679"/>
    </source>
</evidence>
<evidence type="ECO:0000313" key="4">
    <source>
        <dbReference type="Proteomes" id="UP000318833"/>
    </source>
</evidence>
<dbReference type="InterPro" id="IPR016039">
    <property type="entry name" value="Thiolase-like"/>
</dbReference>
<dbReference type="GO" id="GO:0004315">
    <property type="term" value="F:3-oxoacyl-[acyl-carrier-protein] synthase activity"/>
    <property type="evidence" value="ECO:0007669"/>
    <property type="project" value="TreeGrafter"/>
</dbReference>
<dbReference type="Pfam" id="PF02801">
    <property type="entry name" value="Ketoacyl-synt_C"/>
    <property type="match status" value="1"/>
</dbReference>
<organism evidence="3 4">
    <name type="scientific">Aquimarina algiphila</name>
    <dbReference type="NCBI Taxonomy" id="2047982"/>
    <lineage>
        <taxon>Bacteria</taxon>
        <taxon>Pseudomonadati</taxon>
        <taxon>Bacteroidota</taxon>
        <taxon>Flavobacteriia</taxon>
        <taxon>Flavobacteriales</taxon>
        <taxon>Flavobacteriaceae</taxon>
        <taxon>Aquimarina</taxon>
    </lineage>
</organism>
<dbReference type="InterPro" id="IPR014031">
    <property type="entry name" value="Ketoacyl_synth_C"/>
</dbReference>
<comment type="caution">
    <text evidence="3">The sequence shown here is derived from an EMBL/GenBank/DDBJ whole genome shotgun (WGS) entry which is preliminary data.</text>
</comment>
<dbReference type="PANTHER" id="PTHR11712:SF336">
    <property type="entry name" value="3-OXOACYL-[ACYL-CARRIER-PROTEIN] SYNTHASE, MITOCHONDRIAL"/>
    <property type="match status" value="1"/>
</dbReference>
<gene>
    <name evidence="3" type="ORF">FOF46_23065</name>
</gene>